<dbReference type="EMBL" id="CAJNRG010018525">
    <property type="protein sequence ID" value="CAF2259248.1"/>
    <property type="molecule type" value="Genomic_DNA"/>
</dbReference>
<dbReference type="InterPro" id="IPR001584">
    <property type="entry name" value="Integrase_cat-core"/>
</dbReference>
<evidence type="ECO:0000313" key="4">
    <source>
        <dbReference type="Proteomes" id="UP000663887"/>
    </source>
</evidence>
<evidence type="ECO:0000313" key="2">
    <source>
        <dbReference type="EMBL" id="CAF2259248.1"/>
    </source>
</evidence>
<dbReference type="PROSITE" id="PS50994">
    <property type="entry name" value="INTEGRASE"/>
    <property type="match status" value="1"/>
</dbReference>
<dbReference type="GO" id="GO:0015074">
    <property type="term" value="P:DNA integration"/>
    <property type="evidence" value="ECO:0007669"/>
    <property type="project" value="InterPro"/>
</dbReference>
<protein>
    <recommendedName>
        <fullName evidence="1">Integrase catalytic domain-containing protein</fullName>
    </recommendedName>
</protein>
<proteinExistence type="predicted"/>
<gene>
    <name evidence="3" type="ORF">UXM345_LOCUS22927</name>
    <name evidence="2" type="ORF">XDN619_LOCUS35972</name>
</gene>
<dbReference type="PANTHER" id="PTHR37984:SF5">
    <property type="entry name" value="PROTEIN NYNRIN-LIKE"/>
    <property type="match status" value="1"/>
</dbReference>
<comment type="caution">
    <text evidence="2">The sequence shown here is derived from an EMBL/GenBank/DDBJ whole genome shotgun (WGS) entry which is preliminary data.</text>
</comment>
<dbReference type="Pfam" id="PF17921">
    <property type="entry name" value="Integrase_H2C2"/>
    <property type="match status" value="1"/>
</dbReference>
<reference evidence="2" key="1">
    <citation type="submission" date="2021-02" db="EMBL/GenBank/DDBJ databases">
        <authorList>
            <person name="Nowell W R."/>
        </authorList>
    </citation>
    <scope>NUCLEOTIDE SEQUENCE</scope>
</reference>
<dbReference type="Pfam" id="PF00665">
    <property type="entry name" value="rve"/>
    <property type="match status" value="1"/>
</dbReference>
<dbReference type="AlphaFoldDB" id="A0A817ACE9"/>
<dbReference type="Gene3D" id="3.30.420.10">
    <property type="entry name" value="Ribonuclease H-like superfamily/Ribonuclease H"/>
    <property type="match status" value="1"/>
</dbReference>
<dbReference type="Proteomes" id="UP000663887">
    <property type="component" value="Unassembled WGS sequence"/>
</dbReference>
<name>A0A817ACE9_9BILA</name>
<dbReference type="InterPro" id="IPR012337">
    <property type="entry name" value="RNaseH-like_sf"/>
</dbReference>
<dbReference type="PANTHER" id="PTHR37984">
    <property type="entry name" value="PROTEIN CBG26694"/>
    <property type="match status" value="1"/>
</dbReference>
<dbReference type="SUPFAM" id="SSF53098">
    <property type="entry name" value="Ribonuclease H-like"/>
    <property type="match status" value="1"/>
</dbReference>
<accession>A0A817ACE9</accession>
<dbReference type="InterPro" id="IPR041588">
    <property type="entry name" value="Integrase_H2C2"/>
</dbReference>
<evidence type="ECO:0000259" key="1">
    <source>
        <dbReference type="PROSITE" id="PS50994"/>
    </source>
</evidence>
<evidence type="ECO:0000313" key="3">
    <source>
        <dbReference type="EMBL" id="CAF4112676.1"/>
    </source>
</evidence>
<feature type="domain" description="Integrase catalytic" evidence="1">
    <location>
        <begin position="104"/>
        <end position="275"/>
    </location>
</feature>
<organism evidence="2 4">
    <name type="scientific">Rotaria magnacalcarata</name>
    <dbReference type="NCBI Taxonomy" id="392030"/>
    <lineage>
        <taxon>Eukaryota</taxon>
        <taxon>Metazoa</taxon>
        <taxon>Spiralia</taxon>
        <taxon>Gnathifera</taxon>
        <taxon>Rotifera</taxon>
        <taxon>Eurotatoria</taxon>
        <taxon>Bdelloidea</taxon>
        <taxon>Philodinida</taxon>
        <taxon>Philodinidae</taxon>
        <taxon>Rotaria</taxon>
    </lineage>
</organism>
<dbReference type="InterPro" id="IPR036397">
    <property type="entry name" value="RNaseH_sf"/>
</dbReference>
<sequence length="417" mass="47597">MLPKGTTSELCCPRFMFWAKSHFNLLKIAGNDIVICAKSKKLVCVYEAFYKIIHEAHIAVAHGGREKTYSEIIAQYSWLPRYWVEIFLKQCLPCQTRKPIKHHVASKPIISLGVMTRLQIDPIDMRTRPDKISSDINYCWILNCIDHFSKFSWAFPLKNKSVGEFVAELRELFFIFGPPRILHSDNGREFVSSVIMELKSFFRDLLFIRGRPRHPQSQGCVERANGILCDDLGKWMSTNNSSSWSTALLPVIYGLNTRRSTVTKATPYEVMFGQRSRSDSEFWKLVHEAGIDDEENLPTSVDEINNDMIDDTPDDAVNANQDIDNDVAELVVQLSEDVHLYFSKTSPTKLIITSTASVSPSTIVTTPTRHDTIRKNATDHYLVPENKKMKLQQESLHMIANHFNINDCVGIEIHSVD</sequence>
<dbReference type="Proteomes" id="UP000663842">
    <property type="component" value="Unassembled WGS sequence"/>
</dbReference>
<dbReference type="GO" id="GO:0003676">
    <property type="term" value="F:nucleic acid binding"/>
    <property type="evidence" value="ECO:0007669"/>
    <property type="project" value="InterPro"/>
</dbReference>
<dbReference type="EMBL" id="CAJOBF010003859">
    <property type="protein sequence ID" value="CAF4112676.1"/>
    <property type="molecule type" value="Genomic_DNA"/>
</dbReference>
<dbReference type="InterPro" id="IPR050951">
    <property type="entry name" value="Retrovirus_Pol_polyprotein"/>
</dbReference>